<dbReference type="AlphaFoldDB" id="A0A0E9U3D0"/>
<protein>
    <submittedName>
        <fullName evidence="1">Uncharacterized protein</fullName>
    </submittedName>
</protein>
<organism evidence="1">
    <name type="scientific">Anguilla anguilla</name>
    <name type="common">European freshwater eel</name>
    <name type="synonym">Muraena anguilla</name>
    <dbReference type="NCBI Taxonomy" id="7936"/>
    <lineage>
        <taxon>Eukaryota</taxon>
        <taxon>Metazoa</taxon>
        <taxon>Chordata</taxon>
        <taxon>Craniata</taxon>
        <taxon>Vertebrata</taxon>
        <taxon>Euteleostomi</taxon>
        <taxon>Actinopterygii</taxon>
        <taxon>Neopterygii</taxon>
        <taxon>Teleostei</taxon>
        <taxon>Anguilliformes</taxon>
        <taxon>Anguillidae</taxon>
        <taxon>Anguilla</taxon>
    </lineage>
</organism>
<sequence>MGSSQEKVQSYCNVHVHKTGEGKKSDFSAIIIST</sequence>
<reference evidence="1" key="2">
    <citation type="journal article" date="2015" name="Fish Shellfish Immunol.">
        <title>Early steps in the European eel (Anguilla anguilla)-Vibrio vulnificus interaction in the gills: Role of the RtxA13 toxin.</title>
        <authorList>
            <person name="Callol A."/>
            <person name="Pajuelo D."/>
            <person name="Ebbesson L."/>
            <person name="Teles M."/>
            <person name="MacKenzie S."/>
            <person name="Amaro C."/>
        </authorList>
    </citation>
    <scope>NUCLEOTIDE SEQUENCE</scope>
</reference>
<name>A0A0E9U3D0_ANGAN</name>
<evidence type="ECO:0000313" key="1">
    <source>
        <dbReference type="EMBL" id="JAH60419.1"/>
    </source>
</evidence>
<reference evidence="1" key="1">
    <citation type="submission" date="2014-11" db="EMBL/GenBank/DDBJ databases">
        <authorList>
            <person name="Amaro Gonzalez C."/>
        </authorList>
    </citation>
    <scope>NUCLEOTIDE SEQUENCE</scope>
</reference>
<proteinExistence type="predicted"/>
<accession>A0A0E9U3D0</accession>
<dbReference type="EMBL" id="GBXM01048158">
    <property type="protein sequence ID" value="JAH60419.1"/>
    <property type="molecule type" value="Transcribed_RNA"/>
</dbReference>